<keyword evidence="2" id="KW-1185">Reference proteome</keyword>
<dbReference type="EMBL" id="JACOPV010000008">
    <property type="protein sequence ID" value="MBM5458684.1"/>
    <property type="molecule type" value="Genomic_DNA"/>
</dbReference>
<comment type="caution">
    <text evidence="1">The sequence shown here is derived from an EMBL/GenBank/DDBJ whole genome shotgun (WGS) entry which is preliminary data.</text>
</comment>
<reference evidence="1 2" key="1">
    <citation type="submission" date="2020-08" db="EMBL/GenBank/DDBJ databases">
        <title>Description of novel Pseudomonas species.</title>
        <authorList>
            <person name="Duman M."/>
            <person name="Mulet M."/>
            <person name="Altun S."/>
            <person name="Saticioglu I.B."/>
            <person name="Lalucat J."/>
            <person name="Garcia-Valdes E."/>
        </authorList>
    </citation>
    <scope>NUCLEOTIDE SEQUENCE [LARGE SCALE GENOMIC DNA]</scope>
    <source>
        <strain evidence="1 2">P66</strain>
    </source>
</reference>
<proteinExistence type="predicted"/>
<dbReference type="Proteomes" id="UP000745663">
    <property type="component" value="Unassembled WGS sequence"/>
</dbReference>
<name>A0ABS2BYI9_9PSED</name>
<accession>A0ABS2BYI9</accession>
<protein>
    <submittedName>
        <fullName evidence="1">Uncharacterized protein</fullName>
    </submittedName>
</protein>
<evidence type="ECO:0000313" key="1">
    <source>
        <dbReference type="EMBL" id="MBM5458684.1"/>
    </source>
</evidence>
<organism evidence="1 2">
    <name type="scientific">Pseudomonas arcuscaelestis</name>
    <dbReference type="NCBI Taxonomy" id="2710591"/>
    <lineage>
        <taxon>Bacteria</taxon>
        <taxon>Pseudomonadati</taxon>
        <taxon>Pseudomonadota</taxon>
        <taxon>Gammaproteobacteria</taxon>
        <taxon>Pseudomonadales</taxon>
        <taxon>Pseudomonadaceae</taxon>
        <taxon>Pseudomonas</taxon>
    </lineage>
</organism>
<evidence type="ECO:0000313" key="2">
    <source>
        <dbReference type="Proteomes" id="UP000745663"/>
    </source>
</evidence>
<dbReference type="RefSeq" id="WP_203584623.1">
    <property type="nucleotide sequence ID" value="NZ_JACOPV010000008.1"/>
</dbReference>
<gene>
    <name evidence="1" type="ORF">H8F21_14035</name>
</gene>
<sequence>MAWIKPQERYPTVGKPVVCRLRHCTTGATLESRLIKVDESDCTWRVADDGYELSYDWDVVEWADHIHAPAQVSPRPAEVPLESPIQVGKAILADNTLTYAGTVIEIRSSAEFAAYARNTAAVVSTALARIFDELTGELWLGENQSWELDVTGVAPWQQYSAAVQLLDEAPVHADVVAGWCALLCLHQRFLPANGVEPKAIAFAAYLASKAYKAAHASPDAVRAWDEYQAWATSTEGVIASMDGSGPREPTPWEGAVPSLLPTPVSLRHLTALDLANAYGCDTIVKGGQAFSCFSQYHSIQCVDNVTTDERLTGKGPGHFSVMLQHLGTERQFRVSVEGECFTLRPMANNPPGLE</sequence>